<dbReference type="OrthoDB" id="574359at2"/>
<organism evidence="2 3">
    <name type="scientific">Paenisporosarcina cavernae</name>
    <dbReference type="NCBI Taxonomy" id="2320858"/>
    <lineage>
        <taxon>Bacteria</taxon>
        <taxon>Bacillati</taxon>
        <taxon>Bacillota</taxon>
        <taxon>Bacilli</taxon>
        <taxon>Bacillales</taxon>
        <taxon>Caryophanaceae</taxon>
        <taxon>Paenisporosarcina</taxon>
    </lineage>
</organism>
<dbReference type="KEGG" id="paek:D3873_11895"/>
<dbReference type="InterPro" id="IPR036249">
    <property type="entry name" value="Thioredoxin-like_sf"/>
</dbReference>
<dbReference type="Pfam" id="PF05988">
    <property type="entry name" value="DUF899"/>
    <property type="match status" value="1"/>
</dbReference>
<dbReference type="SUPFAM" id="SSF52833">
    <property type="entry name" value="Thioredoxin-like"/>
    <property type="match status" value="1"/>
</dbReference>
<evidence type="ECO:0000256" key="1">
    <source>
        <dbReference type="SAM" id="Coils"/>
    </source>
</evidence>
<name>A0A385YUG0_9BACL</name>
<feature type="coiled-coil region" evidence="1">
    <location>
        <begin position="27"/>
        <end position="54"/>
    </location>
</feature>
<evidence type="ECO:0000313" key="2">
    <source>
        <dbReference type="EMBL" id="AYC30499.1"/>
    </source>
</evidence>
<accession>A0A385YUG0</accession>
<dbReference type="AlphaFoldDB" id="A0A385YUG0"/>
<keyword evidence="3" id="KW-1185">Reference proteome</keyword>
<dbReference type="InterPro" id="IPR010296">
    <property type="entry name" value="DUF899_thioredox"/>
</dbReference>
<keyword evidence="1" id="KW-0175">Coiled coil</keyword>
<sequence length="214" mass="24944">MLVMNRSYSYCKRRICRTNQQKGDDVMLKRSKEMEELEKEIAEKKKQLKELKKEEPYIPVQNYVFEGLNDKKIRLSDLFGESNELIVIHNMGKQCAYCTMWTDGFSGVYPYLTKKASFVVSSPDHSEVQREFALSRNWPFRMVSTTNSTFREDLGFKNDTQSIPGCSTFFKNEENEIFLVANEIFEPGEDYSSPWHFFDLLPSGSDSFNPKSVI</sequence>
<dbReference type="Gene3D" id="3.40.30.10">
    <property type="entry name" value="Glutaredoxin"/>
    <property type="match status" value="1"/>
</dbReference>
<reference evidence="3" key="1">
    <citation type="submission" date="2018-09" db="EMBL/GenBank/DDBJ databases">
        <authorList>
            <person name="Zhu H."/>
        </authorList>
    </citation>
    <scope>NUCLEOTIDE SEQUENCE [LARGE SCALE GENOMIC DNA]</scope>
    <source>
        <strain evidence="3">K2R23-3</strain>
    </source>
</reference>
<dbReference type="Proteomes" id="UP000265725">
    <property type="component" value="Chromosome"/>
</dbReference>
<dbReference type="EMBL" id="CP032418">
    <property type="protein sequence ID" value="AYC30499.1"/>
    <property type="molecule type" value="Genomic_DNA"/>
</dbReference>
<protein>
    <submittedName>
        <fullName evidence="2">DUF899 domain-containing protein</fullName>
    </submittedName>
</protein>
<proteinExistence type="predicted"/>
<evidence type="ECO:0000313" key="3">
    <source>
        <dbReference type="Proteomes" id="UP000265725"/>
    </source>
</evidence>
<gene>
    <name evidence="2" type="ORF">D3873_11895</name>
</gene>